<keyword evidence="4" id="KW-0479">Metal-binding</keyword>
<dbReference type="OMA" id="IDLFDCV"/>
<dbReference type="EC" id="2.4.2.64" evidence="6"/>
<evidence type="ECO:0000256" key="5">
    <source>
        <dbReference type="ARBA" id="ARBA00022833"/>
    </source>
</evidence>
<dbReference type="GO" id="GO:0008479">
    <property type="term" value="F:tRNA-guanosine(34) queuine transglycosylase activity"/>
    <property type="evidence" value="ECO:0007669"/>
    <property type="project" value="UniProtKB-EC"/>
</dbReference>
<reference evidence="10" key="2">
    <citation type="submission" date="2024-08" db="UniProtKB">
        <authorList>
            <consortium name="EnsemblMetazoa"/>
        </authorList>
    </citation>
    <scope>IDENTIFICATION</scope>
</reference>
<dbReference type="HAMAP" id="MF_00168">
    <property type="entry name" value="Q_tRNA_Tgt"/>
    <property type="match status" value="1"/>
</dbReference>
<evidence type="ECO:0000256" key="6">
    <source>
        <dbReference type="ARBA" id="ARBA00024223"/>
    </source>
</evidence>
<dbReference type="EMBL" id="KB631628">
    <property type="protein sequence ID" value="ERL84834.1"/>
    <property type="molecule type" value="Genomic_DNA"/>
</dbReference>
<dbReference type="InterPro" id="IPR004803">
    <property type="entry name" value="TGT"/>
</dbReference>
<dbReference type="Proteomes" id="UP000019118">
    <property type="component" value="Unassembled WGS sequence"/>
</dbReference>
<keyword evidence="3" id="KW-0819">tRNA processing</keyword>
<dbReference type="PANTHER" id="PTHR43530:SF1">
    <property type="entry name" value="QUEUINE TRNA-RIBOSYLTRANSFERASE CATALYTIC SUBUNIT 1"/>
    <property type="match status" value="1"/>
</dbReference>
<dbReference type="Pfam" id="PF01702">
    <property type="entry name" value="TGT"/>
    <property type="match status" value="1"/>
</dbReference>
<feature type="domain" description="tRNA-guanine(15) transglycosylase-like" evidence="7">
    <location>
        <begin position="19"/>
        <end position="372"/>
    </location>
</feature>
<proteinExistence type="inferred from homology"/>
<reference evidence="11 12" key="1">
    <citation type="journal article" date="2013" name="Genome Biol.">
        <title>Draft genome of the mountain pine beetle, Dendroctonus ponderosae Hopkins, a major forest pest.</title>
        <authorList>
            <person name="Keeling C.I."/>
            <person name="Yuen M.M."/>
            <person name="Liao N.Y."/>
            <person name="Docking T.R."/>
            <person name="Chan S.K."/>
            <person name="Taylor G.A."/>
            <person name="Palmquist D.L."/>
            <person name="Jackman S.D."/>
            <person name="Nguyen A."/>
            <person name="Li M."/>
            <person name="Henderson H."/>
            <person name="Janes J.K."/>
            <person name="Zhao Y."/>
            <person name="Pandoh P."/>
            <person name="Moore R."/>
            <person name="Sperling F.A."/>
            <person name="Huber D.P."/>
            <person name="Birol I."/>
            <person name="Jones S.J."/>
            <person name="Bohlmann J."/>
        </authorList>
    </citation>
    <scope>NUCLEOTIDE SEQUENCE</scope>
</reference>
<dbReference type="AlphaFoldDB" id="N6T4R3"/>
<dbReference type="InterPro" id="IPR002616">
    <property type="entry name" value="tRNA_ribo_trans-like"/>
</dbReference>
<keyword evidence="2" id="KW-0808">Transferase</keyword>
<dbReference type="NCBIfam" id="TIGR00449">
    <property type="entry name" value="tgt_general"/>
    <property type="match status" value="1"/>
</dbReference>
<organism evidence="8">
    <name type="scientific">Dendroctonus ponderosae</name>
    <name type="common">Mountain pine beetle</name>
    <dbReference type="NCBI Taxonomy" id="77166"/>
    <lineage>
        <taxon>Eukaryota</taxon>
        <taxon>Metazoa</taxon>
        <taxon>Ecdysozoa</taxon>
        <taxon>Arthropoda</taxon>
        <taxon>Hexapoda</taxon>
        <taxon>Insecta</taxon>
        <taxon>Pterygota</taxon>
        <taxon>Neoptera</taxon>
        <taxon>Endopterygota</taxon>
        <taxon>Coleoptera</taxon>
        <taxon>Polyphaga</taxon>
        <taxon>Cucujiformia</taxon>
        <taxon>Curculionidae</taxon>
        <taxon>Scolytinae</taxon>
        <taxon>Dendroctonus</taxon>
    </lineage>
</organism>
<evidence type="ECO:0000313" key="12">
    <source>
        <dbReference type="Proteomes" id="UP000030742"/>
    </source>
</evidence>
<dbReference type="OrthoDB" id="10249838at2759"/>
<dbReference type="EMBL" id="KB741020">
    <property type="protein sequence ID" value="ENN75119.1"/>
    <property type="molecule type" value="Genomic_DNA"/>
</dbReference>
<evidence type="ECO:0000256" key="3">
    <source>
        <dbReference type="ARBA" id="ARBA00022694"/>
    </source>
</evidence>
<dbReference type="PANTHER" id="PTHR43530">
    <property type="entry name" value="QUEUINE TRNA-RIBOSYLTRANSFERASE CATALYTIC SUBUNIT 1"/>
    <property type="match status" value="1"/>
</dbReference>
<evidence type="ECO:0000256" key="2">
    <source>
        <dbReference type="ARBA" id="ARBA00022679"/>
    </source>
</evidence>
<accession>N6T4R3</accession>
<keyword evidence="1" id="KW-0328">Glycosyltransferase</keyword>
<keyword evidence="5" id="KW-0862">Zinc</keyword>
<dbReference type="GO" id="GO:0046872">
    <property type="term" value="F:metal ion binding"/>
    <property type="evidence" value="ECO:0007669"/>
    <property type="project" value="UniProtKB-KW"/>
</dbReference>
<dbReference type="Gene3D" id="3.20.20.105">
    <property type="entry name" value="Queuine tRNA-ribosyltransferase-like"/>
    <property type="match status" value="1"/>
</dbReference>
<dbReference type="Proteomes" id="UP000030742">
    <property type="component" value="Unassembled WGS sequence"/>
</dbReference>
<dbReference type="EnsemblMetazoa" id="XM_019908051.1">
    <property type="protein sequence ID" value="XP_019763610.1"/>
    <property type="gene ID" value="LOC109539966"/>
</dbReference>
<evidence type="ECO:0000313" key="10">
    <source>
        <dbReference type="EnsemblMetazoa" id="XP_019763610.1"/>
    </source>
</evidence>
<protein>
    <recommendedName>
        <fullName evidence="6">tRNA-guanosine(34) queuine transglycosylase</fullName>
        <ecNumber evidence="6">2.4.2.64</ecNumber>
    </recommendedName>
</protein>
<dbReference type="GO" id="GO:0006400">
    <property type="term" value="P:tRNA modification"/>
    <property type="evidence" value="ECO:0007669"/>
    <property type="project" value="InterPro"/>
</dbReference>
<evidence type="ECO:0000313" key="11">
    <source>
        <dbReference type="Proteomes" id="UP000019118"/>
    </source>
</evidence>
<evidence type="ECO:0000313" key="9">
    <source>
        <dbReference type="EMBL" id="ERL84834.1"/>
    </source>
</evidence>
<dbReference type="GO" id="GO:0005829">
    <property type="term" value="C:cytosol"/>
    <property type="evidence" value="ECO:0007669"/>
    <property type="project" value="TreeGrafter"/>
</dbReference>
<dbReference type="HOGENOM" id="CLU_022060_0_1_1"/>
<gene>
    <name evidence="10" type="primary">109539966</name>
    <name evidence="9" type="ORF">D910_02258</name>
    <name evidence="8" type="ORF">YQE_08300</name>
</gene>
<evidence type="ECO:0000313" key="8">
    <source>
        <dbReference type="EMBL" id="ENN75119.1"/>
    </source>
</evidence>
<dbReference type="STRING" id="77166.N6T4R3"/>
<evidence type="ECO:0000256" key="4">
    <source>
        <dbReference type="ARBA" id="ARBA00022723"/>
    </source>
</evidence>
<sequence>MTTIKSPLSFAILGKCGSSKARVGKITLPHGPVDTPVFMPVGTQGTLKGMLPEQLKAMGVQILLANTYHLGTRPGVDILLKAGGLHKFMNWDGNLLTDSGGFQMVSLLKLAEITEQGVKFESLNEQKDQVMLSPEHSIEIQNAIGADIIMQLDDVVKTTVPDKERIEESVHRTTRWLDRCIKVHQNPSTQNIFPIVQGTLYQDLRKISIADHIKRDVNGFAIGGLSGGESKDDFWKIVHLCTDLLPKNKPIYLMGVGFATDLVVCSALGVDMFDCVFPTRTARFGCALTMVGQINLKKKQYATDLQPIDKDCDCSTCKNYTRAYLHGIVTDLPVACHLITVHNVVFQLRLMKTIRDSILNGTFVEFVQQFMLAIHPDRDYPTWIKDSLTAVNIPLL</sequence>
<dbReference type="InterPro" id="IPR036511">
    <property type="entry name" value="TGT-like_sf"/>
</dbReference>
<keyword evidence="11" id="KW-1185">Reference proteome</keyword>
<feature type="non-terminal residue" evidence="8">
    <location>
        <position position="1"/>
    </location>
</feature>
<evidence type="ECO:0000256" key="1">
    <source>
        <dbReference type="ARBA" id="ARBA00022676"/>
    </source>
</evidence>
<evidence type="ECO:0000259" key="7">
    <source>
        <dbReference type="Pfam" id="PF01702"/>
    </source>
</evidence>
<name>N6T4R3_DENPD</name>
<dbReference type="NCBIfam" id="TIGR00430">
    <property type="entry name" value="Q_tRNA_tgt"/>
    <property type="match status" value="1"/>
</dbReference>
<dbReference type="SUPFAM" id="SSF51713">
    <property type="entry name" value="tRNA-guanine transglycosylase"/>
    <property type="match status" value="1"/>
</dbReference>